<proteinExistence type="predicted"/>
<organism evidence="1 2">
    <name type="scientific">Diaporthe helianthi</name>
    <dbReference type="NCBI Taxonomy" id="158607"/>
    <lineage>
        <taxon>Eukaryota</taxon>
        <taxon>Fungi</taxon>
        <taxon>Dikarya</taxon>
        <taxon>Ascomycota</taxon>
        <taxon>Pezizomycotina</taxon>
        <taxon>Sordariomycetes</taxon>
        <taxon>Sordariomycetidae</taxon>
        <taxon>Diaporthales</taxon>
        <taxon>Diaporthaceae</taxon>
        <taxon>Diaporthe</taxon>
    </lineage>
</organism>
<gene>
    <name evidence="1" type="ORF">DHEL01_v206052</name>
</gene>
<protein>
    <submittedName>
        <fullName evidence="1">Uncharacterized protein</fullName>
    </submittedName>
</protein>
<name>A0A2P5HZ62_DIAHE</name>
<reference evidence="1" key="1">
    <citation type="submission" date="2017-09" db="EMBL/GenBank/DDBJ databases">
        <title>Polyketide synthases of a Diaporthe helianthi virulent isolate.</title>
        <authorList>
            <person name="Baroncelli R."/>
        </authorList>
    </citation>
    <scope>NUCLEOTIDE SEQUENCE [LARGE SCALE GENOMIC DNA]</scope>
    <source>
        <strain evidence="1">7/96</strain>
    </source>
</reference>
<sequence length="69" mass="7765">MQTLGKARTTVALQSMQFGEDQVGEQRLQYLDDNLEEELNLMSKVKAPSPKATKGTYAVREDSEVAVYR</sequence>
<dbReference type="InParanoid" id="A0A2P5HZ62"/>
<comment type="caution">
    <text evidence="1">The sequence shown here is derived from an EMBL/GenBank/DDBJ whole genome shotgun (WGS) entry which is preliminary data.</text>
</comment>
<keyword evidence="2" id="KW-1185">Reference proteome</keyword>
<evidence type="ECO:0000313" key="2">
    <source>
        <dbReference type="Proteomes" id="UP000094444"/>
    </source>
</evidence>
<dbReference type="Proteomes" id="UP000094444">
    <property type="component" value="Unassembled WGS sequence"/>
</dbReference>
<accession>A0A2P5HZ62</accession>
<dbReference type="OrthoDB" id="9992527at2759"/>
<dbReference type="AlphaFoldDB" id="A0A2P5HZ62"/>
<dbReference type="EMBL" id="MAVT02000473">
    <property type="protein sequence ID" value="POS75548.1"/>
    <property type="molecule type" value="Genomic_DNA"/>
</dbReference>
<evidence type="ECO:0000313" key="1">
    <source>
        <dbReference type="EMBL" id="POS75548.1"/>
    </source>
</evidence>